<dbReference type="HOGENOM" id="CLU_061288_3_0_1"/>
<dbReference type="AlphaFoldDB" id="E0W478"/>
<sequence length="323" mass="36862">MLHPVGGAMLLKSLGTILEEGRRGSMPQAHTLFHKVYLRKPVKKRLAINEKKSPATDFFFNHFLNPSEILWSKKLNKKQREKYLVAMTGEEQKRKKLPSNTKLQPKFVENLKKKTHFTRQEINSLCKIYRNLLSNAKNTVSKTSSPAAIVSNPGMTQTQSKVEGLDRIVFRELIHNSFDLVTEEILIDRIFSAFDKNNDGVIKLENWICGLSIFLRGTLEERASFCFFVYDMNADGYITRDEMMPLLRNSLMKSPQDEDPEEGVRDLVDLAMRKMDGDKDGKLSYQDYLQAVTSEPLLLEAFGQCLPADLACQAFIMTLTGNN</sequence>
<dbReference type="OMA" id="EERASFC"/>
<dbReference type="EMBL" id="AAZO01007533">
    <property type="status" value="NOT_ANNOTATED_CDS"/>
    <property type="molecule type" value="Genomic_DNA"/>
</dbReference>
<dbReference type="GeneID" id="8239833"/>
<dbReference type="eggNOG" id="KOG0044">
    <property type="taxonomic scope" value="Eukaryota"/>
</dbReference>
<proteinExistence type="predicted"/>
<dbReference type="RefSeq" id="XP_002433172.1">
    <property type="nucleotide sequence ID" value="XM_002433127.1"/>
</dbReference>
<dbReference type="PROSITE" id="PS50222">
    <property type="entry name" value="EF_HAND_2"/>
    <property type="match status" value="3"/>
</dbReference>
<dbReference type="Gene3D" id="1.10.238.10">
    <property type="entry name" value="EF-hand"/>
    <property type="match status" value="1"/>
</dbReference>
<dbReference type="STRING" id="121224.E0W478"/>
<dbReference type="SUPFAM" id="SSF47473">
    <property type="entry name" value="EF-hand"/>
    <property type="match status" value="1"/>
</dbReference>
<accession>E0W478</accession>
<dbReference type="CDD" id="cd00051">
    <property type="entry name" value="EFh"/>
    <property type="match status" value="2"/>
</dbReference>
<dbReference type="VEuPathDB" id="VectorBase:PHUM616110"/>
<evidence type="ECO:0000313" key="6">
    <source>
        <dbReference type="EnsemblMetazoa" id="PHUM616110-PA"/>
    </source>
</evidence>
<keyword evidence="1" id="KW-0479">Metal-binding</keyword>
<evidence type="ECO:0000256" key="3">
    <source>
        <dbReference type="ARBA" id="ARBA00022837"/>
    </source>
</evidence>
<evidence type="ECO:0000313" key="5">
    <source>
        <dbReference type="EMBL" id="EEB20434.1"/>
    </source>
</evidence>
<dbReference type="EMBL" id="DS235886">
    <property type="protein sequence ID" value="EEB20434.1"/>
    <property type="molecule type" value="Genomic_DNA"/>
</dbReference>
<keyword evidence="3" id="KW-0106">Calcium</keyword>
<dbReference type="InterPro" id="IPR028846">
    <property type="entry name" value="Recoverin"/>
</dbReference>
<dbReference type="SMART" id="SM00054">
    <property type="entry name" value="EFh"/>
    <property type="match status" value="3"/>
</dbReference>
<dbReference type="PANTHER" id="PTHR23055">
    <property type="entry name" value="CALCIUM BINDING PROTEINS"/>
    <property type="match status" value="1"/>
</dbReference>
<dbReference type="InterPro" id="IPR011992">
    <property type="entry name" value="EF-hand-dom_pair"/>
</dbReference>
<reference evidence="5" key="1">
    <citation type="submission" date="2007-04" db="EMBL/GenBank/DDBJ databases">
        <title>Annotation of Pediculus humanus corporis strain USDA.</title>
        <authorList>
            <person name="Kirkness E."/>
            <person name="Hannick L."/>
            <person name="Hass B."/>
            <person name="Bruggner R."/>
            <person name="Lawson D."/>
            <person name="Bidwell S."/>
            <person name="Joardar V."/>
            <person name="Caler E."/>
            <person name="Walenz B."/>
            <person name="Inman J."/>
            <person name="Schobel S."/>
            <person name="Galinsky K."/>
            <person name="Amedeo P."/>
            <person name="Strausberg R."/>
        </authorList>
    </citation>
    <scope>NUCLEOTIDE SEQUENCE</scope>
    <source>
        <strain evidence="5">USDA</strain>
    </source>
</reference>
<dbReference type="InParanoid" id="E0W478"/>
<organism>
    <name type="scientific">Pediculus humanus subsp. corporis</name>
    <name type="common">Body louse</name>
    <dbReference type="NCBI Taxonomy" id="121224"/>
    <lineage>
        <taxon>Eukaryota</taxon>
        <taxon>Metazoa</taxon>
        <taxon>Ecdysozoa</taxon>
        <taxon>Arthropoda</taxon>
        <taxon>Hexapoda</taxon>
        <taxon>Insecta</taxon>
        <taxon>Pterygota</taxon>
        <taxon>Neoptera</taxon>
        <taxon>Paraneoptera</taxon>
        <taxon>Psocodea</taxon>
        <taxon>Troctomorpha</taxon>
        <taxon>Phthiraptera</taxon>
        <taxon>Anoplura</taxon>
        <taxon>Pediculidae</taxon>
        <taxon>Pediculus</taxon>
    </lineage>
</organism>
<dbReference type="InterPro" id="IPR018247">
    <property type="entry name" value="EF_Hand_1_Ca_BS"/>
</dbReference>
<evidence type="ECO:0000256" key="2">
    <source>
        <dbReference type="ARBA" id="ARBA00022737"/>
    </source>
</evidence>
<dbReference type="PROSITE" id="PS00018">
    <property type="entry name" value="EF_HAND_1"/>
    <property type="match status" value="2"/>
</dbReference>
<dbReference type="FunCoup" id="E0W478">
    <property type="interactions" value="8"/>
</dbReference>
<dbReference type="PANTHER" id="PTHR23055:SF60">
    <property type="entry name" value="CALAXIN"/>
    <property type="match status" value="1"/>
</dbReference>
<dbReference type="Pfam" id="PF13202">
    <property type="entry name" value="EF-hand_5"/>
    <property type="match status" value="1"/>
</dbReference>
<name>E0W478_PEDHC</name>
<dbReference type="InterPro" id="IPR002048">
    <property type="entry name" value="EF_hand_dom"/>
</dbReference>
<feature type="domain" description="EF-hand" evidence="4">
    <location>
        <begin position="182"/>
        <end position="217"/>
    </location>
</feature>
<dbReference type="OrthoDB" id="191686at2759"/>
<evidence type="ECO:0000313" key="7">
    <source>
        <dbReference type="Proteomes" id="UP000009046"/>
    </source>
</evidence>
<reference evidence="5" key="2">
    <citation type="submission" date="2007-04" db="EMBL/GenBank/DDBJ databases">
        <title>The genome of the human body louse.</title>
        <authorList>
            <consortium name="The Human Body Louse Genome Consortium"/>
            <person name="Kirkness E."/>
            <person name="Walenz B."/>
            <person name="Hass B."/>
            <person name="Bruggner R."/>
            <person name="Strausberg R."/>
        </authorList>
    </citation>
    <scope>NUCLEOTIDE SEQUENCE</scope>
    <source>
        <strain evidence="5">USDA</strain>
    </source>
</reference>
<feature type="domain" description="EF-hand" evidence="4">
    <location>
        <begin position="218"/>
        <end position="253"/>
    </location>
</feature>
<gene>
    <name evidence="6" type="primary">8239833</name>
    <name evidence="5" type="ORF">Phum_PHUM616110</name>
</gene>
<dbReference type="Proteomes" id="UP000009046">
    <property type="component" value="Unassembled WGS sequence"/>
</dbReference>
<dbReference type="EnsemblMetazoa" id="PHUM616110-RA">
    <property type="protein sequence ID" value="PHUM616110-PA"/>
    <property type="gene ID" value="PHUM616110"/>
</dbReference>
<evidence type="ECO:0000259" key="4">
    <source>
        <dbReference type="PROSITE" id="PS50222"/>
    </source>
</evidence>
<feature type="domain" description="EF-hand" evidence="4">
    <location>
        <begin position="263"/>
        <end position="298"/>
    </location>
</feature>
<dbReference type="GO" id="GO:0005509">
    <property type="term" value="F:calcium ion binding"/>
    <property type="evidence" value="ECO:0007669"/>
    <property type="project" value="InterPro"/>
</dbReference>
<reference evidence="6" key="3">
    <citation type="submission" date="2020-05" db="UniProtKB">
        <authorList>
            <consortium name="EnsemblMetazoa"/>
        </authorList>
    </citation>
    <scope>IDENTIFICATION</scope>
    <source>
        <strain evidence="6">USDA</strain>
    </source>
</reference>
<evidence type="ECO:0000256" key="1">
    <source>
        <dbReference type="ARBA" id="ARBA00022723"/>
    </source>
</evidence>
<dbReference type="Pfam" id="PF13499">
    <property type="entry name" value="EF-hand_7"/>
    <property type="match status" value="1"/>
</dbReference>
<dbReference type="CTD" id="8239833"/>
<dbReference type="KEGG" id="phu:Phum_PHUM616110"/>
<keyword evidence="2" id="KW-0677">Repeat</keyword>
<protein>
    <submittedName>
        <fullName evidence="5 6">Calcineurin subunit B, putative</fullName>
    </submittedName>
</protein>
<keyword evidence="7" id="KW-1185">Reference proteome</keyword>